<gene>
    <name evidence="1" type="ORF">FA95DRAFT_260915</name>
</gene>
<organism evidence="1 2">
    <name type="scientific">Auriscalpium vulgare</name>
    <dbReference type="NCBI Taxonomy" id="40419"/>
    <lineage>
        <taxon>Eukaryota</taxon>
        <taxon>Fungi</taxon>
        <taxon>Dikarya</taxon>
        <taxon>Basidiomycota</taxon>
        <taxon>Agaricomycotina</taxon>
        <taxon>Agaricomycetes</taxon>
        <taxon>Russulales</taxon>
        <taxon>Auriscalpiaceae</taxon>
        <taxon>Auriscalpium</taxon>
    </lineage>
</organism>
<proteinExistence type="predicted"/>
<accession>A0ACB8RLD9</accession>
<dbReference type="EMBL" id="MU275984">
    <property type="protein sequence ID" value="KAI0044415.1"/>
    <property type="molecule type" value="Genomic_DNA"/>
</dbReference>
<reference evidence="1" key="1">
    <citation type="submission" date="2021-02" db="EMBL/GenBank/DDBJ databases">
        <authorList>
            <consortium name="DOE Joint Genome Institute"/>
            <person name="Ahrendt S."/>
            <person name="Looney B.P."/>
            <person name="Miyauchi S."/>
            <person name="Morin E."/>
            <person name="Drula E."/>
            <person name="Courty P.E."/>
            <person name="Chicoki N."/>
            <person name="Fauchery L."/>
            <person name="Kohler A."/>
            <person name="Kuo A."/>
            <person name="Labutti K."/>
            <person name="Pangilinan J."/>
            <person name="Lipzen A."/>
            <person name="Riley R."/>
            <person name="Andreopoulos W."/>
            <person name="He G."/>
            <person name="Johnson J."/>
            <person name="Barry K.W."/>
            <person name="Grigoriev I.V."/>
            <person name="Nagy L."/>
            <person name="Hibbett D."/>
            <person name="Henrissat B."/>
            <person name="Matheny P.B."/>
            <person name="Labbe J."/>
            <person name="Martin F."/>
        </authorList>
    </citation>
    <scope>NUCLEOTIDE SEQUENCE</scope>
    <source>
        <strain evidence="1">FP105234-sp</strain>
    </source>
</reference>
<reference evidence="1" key="2">
    <citation type="journal article" date="2022" name="New Phytol.">
        <title>Evolutionary transition to the ectomycorrhizal habit in the genomes of a hyperdiverse lineage of mushroom-forming fungi.</title>
        <authorList>
            <person name="Looney B."/>
            <person name="Miyauchi S."/>
            <person name="Morin E."/>
            <person name="Drula E."/>
            <person name="Courty P.E."/>
            <person name="Kohler A."/>
            <person name="Kuo A."/>
            <person name="LaButti K."/>
            <person name="Pangilinan J."/>
            <person name="Lipzen A."/>
            <person name="Riley R."/>
            <person name="Andreopoulos W."/>
            <person name="He G."/>
            <person name="Johnson J."/>
            <person name="Nolan M."/>
            <person name="Tritt A."/>
            <person name="Barry K.W."/>
            <person name="Grigoriev I.V."/>
            <person name="Nagy L.G."/>
            <person name="Hibbett D."/>
            <person name="Henrissat B."/>
            <person name="Matheny P.B."/>
            <person name="Labbe J."/>
            <person name="Martin F.M."/>
        </authorList>
    </citation>
    <scope>NUCLEOTIDE SEQUENCE</scope>
    <source>
        <strain evidence="1">FP105234-sp</strain>
    </source>
</reference>
<protein>
    <submittedName>
        <fullName evidence="1">Uncharacterized protein</fullName>
    </submittedName>
</protein>
<name>A0ACB8RLD9_9AGAM</name>
<keyword evidence="2" id="KW-1185">Reference proteome</keyword>
<dbReference type="Proteomes" id="UP000814033">
    <property type="component" value="Unassembled WGS sequence"/>
</dbReference>
<sequence>MHQRSPLLHRLRPPHLNGYRPPSLRRPSLHRPSLRRPNLHRPSLCHPRLRRPRRLERPPRVLHDHGRRLRLRCLRHQWLRRLARPCWALHAHRCSVAPHVFRYYWQSARHRNRGCFPGLRLIGKSLTRRDQGYRPMPMARGGQVFRLLCVSGDRREIMIS</sequence>
<comment type="caution">
    <text evidence="1">The sequence shown here is derived from an EMBL/GenBank/DDBJ whole genome shotgun (WGS) entry which is preliminary data.</text>
</comment>
<evidence type="ECO:0000313" key="2">
    <source>
        <dbReference type="Proteomes" id="UP000814033"/>
    </source>
</evidence>
<evidence type="ECO:0000313" key="1">
    <source>
        <dbReference type="EMBL" id="KAI0044415.1"/>
    </source>
</evidence>